<reference evidence="2 3" key="1">
    <citation type="journal article" date="2018" name="Appl. Environ. Microbiol.">
        <title>Antimicrobial susceptibility testing and tentative epidemiological cut-off values of five Bacillus species relevant for use as animal feed additives or for plant protection.</title>
        <authorList>
            <person name="Agerso Y."/>
            <person name="Stuer-Lauridsen B."/>
            <person name="Bjerre K."/>
            <person name="Jensen M.G."/>
            <person name="Johansen E."/>
            <person name="Bennedsen M."/>
            <person name="Brockmann E."/>
            <person name="Nielsen B."/>
        </authorList>
    </citation>
    <scope>NUCLEOTIDE SEQUENCE [LARGE SCALE GENOMIC DNA]</scope>
    <source>
        <strain evidence="2 3">CHCC20162</strain>
    </source>
</reference>
<feature type="transmembrane region" description="Helical" evidence="1">
    <location>
        <begin position="174"/>
        <end position="194"/>
    </location>
</feature>
<evidence type="ECO:0000256" key="1">
    <source>
        <dbReference type="SAM" id="Phobius"/>
    </source>
</evidence>
<sequence length="208" mass="23638">MEVNSRNWVRLFLTTLAVGGISTAVVGFAVRWGEYGHLFQQGKIGEIVAVLTWLVGVGFIFSLISQMGFFAYLTIHRFGLGIFKSASLWKSVQIVFVLFVLFDVAYFRYKFFQQPGEGIGKYILLSVFLLAVGLLVAYAKKKQTNKAAFVPALFFMIVVTTIEWFPALRTNEESWLYLMLFPLLICNMYQLLILPKLLTHARIAKADK</sequence>
<feature type="transmembrane region" description="Helical" evidence="1">
    <location>
        <begin position="148"/>
        <end position="168"/>
    </location>
</feature>
<dbReference type="PIRSF" id="PIRSF029886">
    <property type="entry name" value="KBAA"/>
    <property type="match status" value="1"/>
</dbReference>
<name>A0A3D8WVL8_PRIMG</name>
<protein>
    <submittedName>
        <fullName evidence="2">KinB-signaling pathway activation protein</fullName>
    </submittedName>
</protein>
<feature type="transmembrane region" description="Helical" evidence="1">
    <location>
        <begin position="50"/>
        <end position="75"/>
    </location>
</feature>
<dbReference type="Pfam" id="PF14089">
    <property type="entry name" value="KbaA"/>
    <property type="match status" value="1"/>
</dbReference>
<dbReference type="Proteomes" id="UP000256519">
    <property type="component" value="Unassembled WGS sequence"/>
</dbReference>
<evidence type="ECO:0000313" key="2">
    <source>
        <dbReference type="EMBL" id="RDZ08551.1"/>
    </source>
</evidence>
<dbReference type="GO" id="GO:0045881">
    <property type="term" value="P:positive regulation of sporulation resulting in formation of a cellular spore"/>
    <property type="evidence" value="ECO:0007669"/>
    <property type="project" value="InterPro"/>
</dbReference>
<keyword evidence="1" id="KW-0472">Membrane</keyword>
<keyword evidence="1" id="KW-0812">Transmembrane</keyword>
<organism evidence="2 3">
    <name type="scientific">Priestia megaterium</name>
    <name type="common">Bacillus megaterium</name>
    <dbReference type="NCBI Taxonomy" id="1404"/>
    <lineage>
        <taxon>Bacteria</taxon>
        <taxon>Bacillati</taxon>
        <taxon>Bacillota</taxon>
        <taxon>Bacilli</taxon>
        <taxon>Bacillales</taxon>
        <taxon>Bacillaceae</taxon>
        <taxon>Priestia</taxon>
    </lineage>
</organism>
<feature type="transmembrane region" description="Helical" evidence="1">
    <location>
        <begin position="87"/>
        <end position="107"/>
    </location>
</feature>
<feature type="transmembrane region" description="Helical" evidence="1">
    <location>
        <begin position="119"/>
        <end position="139"/>
    </location>
</feature>
<evidence type="ECO:0000313" key="3">
    <source>
        <dbReference type="Proteomes" id="UP000256519"/>
    </source>
</evidence>
<comment type="caution">
    <text evidence="2">The sequence shown here is derived from an EMBL/GenBank/DDBJ whole genome shotgun (WGS) entry which is preliminary data.</text>
</comment>
<gene>
    <name evidence="2" type="ORF">C3744_25320</name>
</gene>
<feature type="transmembrane region" description="Helical" evidence="1">
    <location>
        <begin position="12"/>
        <end position="30"/>
    </location>
</feature>
<accession>A0A3D8WVL8</accession>
<dbReference type="SMART" id="SM01251">
    <property type="entry name" value="KbaA"/>
    <property type="match status" value="1"/>
</dbReference>
<dbReference type="AlphaFoldDB" id="A0A3D8WVL8"/>
<dbReference type="InterPro" id="IPR024164">
    <property type="entry name" value="KinB-signalling_activ"/>
</dbReference>
<proteinExistence type="predicted"/>
<dbReference type="EMBL" id="PQWM01000040">
    <property type="protein sequence ID" value="RDZ08551.1"/>
    <property type="molecule type" value="Genomic_DNA"/>
</dbReference>
<keyword evidence="1" id="KW-1133">Transmembrane helix</keyword>